<evidence type="ECO:0008006" key="4">
    <source>
        <dbReference type="Google" id="ProtNLM"/>
    </source>
</evidence>
<dbReference type="EMBL" id="AMFJ01021637">
    <property type="protein sequence ID" value="EKD66306.1"/>
    <property type="molecule type" value="Genomic_DNA"/>
</dbReference>
<evidence type="ECO:0000313" key="3">
    <source>
        <dbReference type="EMBL" id="EKD66306.1"/>
    </source>
</evidence>
<name>K2AX57_9BACT</name>
<accession>K2AX57</accession>
<dbReference type="SUPFAM" id="SSF52540">
    <property type="entry name" value="P-loop containing nucleoside triphosphate hydrolases"/>
    <property type="match status" value="1"/>
</dbReference>
<sequence length="380" mass="46277">MWIERSIKQVITEHIIPGKVLVLYWPRQIWKTSLIKNILDANFKNEKILSVSWEDKNIAQAFSSQSITTLGNTIKWYSLVFIDEAQKIENIWLNLKIIVDHFPDIKIIATGSSSFHLRNAFWEPLVGRKFTYKLFPIAEMELREKYNIFELMWDLEERLIYGSYPEIFRENITNDEKKTYLWDIVENYLYKDVLELDELRHRKKIIDLLSLIAFQIGKEVSLSELGRSLELSTATVDKYLYYLEESFVIYRLRWFSRNLRKEITKTCRYYFYDNWVRNAIIQNFNTISIRNDIWMLWENFLVMERLKKQQYSGKMFSNNYFWRTHDQKEIDWIEDYDWKLHAYEFKWWDKLVKVPKSFIEAYPDSSFEVINKNNFLDFVL</sequence>
<comment type="caution">
    <text evidence="3">The sequence shown here is derived from an EMBL/GenBank/DDBJ whole genome shotgun (WGS) entry which is preliminary data.</text>
</comment>
<evidence type="ECO:0000259" key="2">
    <source>
        <dbReference type="Pfam" id="PF13635"/>
    </source>
</evidence>
<dbReference type="InterPro" id="IPR027417">
    <property type="entry name" value="P-loop_NTPase"/>
</dbReference>
<reference evidence="3" key="1">
    <citation type="journal article" date="2012" name="Science">
        <title>Fermentation, hydrogen, and sulfur metabolism in multiple uncultivated bacterial phyla.</title>
        <authorList>
            <person name="Wrighton K.C."/>
            <person name="Thomas B.C."/>
            <person name="Sharon I."/>
            <person name="Miller C.S."/>
            <person name="Castelle C.J."/>
            <person name="VerBerkmoes N.C."/>
            <person name="Wilkins M.J."/>
            <person name="Hettich R.L."/>
            <person name="Lipton M.S."/>
            <person name="Williams K.H."/>
            <person name="Long P.E."/>
            <person name="Banfield J.F."/>
        </authorList>
    </citation>
    <scope>NUCLEOTIDE SEQUENCE [LARGE SCALE GENOMIC DNA]</scope>
</reference>
<organism evidence="3">
    <name type="scientific">uncultured bacterium</name>
    <name type="common">gcode 4</name>
    <dbReference type="NCBI Taxonomy" id="1234023"/>
    <lineage>
        <taxon>Bacteria</taxon>
        <taxon>environmental samples</taxon>
    </lineage>
</organism>
<dbReference type="Pfam" id="PF13173">
    <property type="entry name" value="AAA_14"/>
    <property type="match status" value="1"/>
</dbReference>
<dbReference type="PANTHER" id="PTHR43566">
    <property type="entry name" value="CONSERVED PROTEIN"/>
    <property type="match status" value="1"/>
</dbReference>
<feature type="domain" description="DUF4143" evidence="2">
    <location>
        <begin position="191"/>
        <end position="347"/>
    </location>
</feature>
<dbReference type="Pfam" id="PF13635">
    <property type="entry name" value="DUF4143"/>
    <property type="match status" value="1"/>
</dbReference>
<feature type="domain" description="AAA" evidence="1">
    <location>
        <begin position="19"/>
        <end position="139"/>
    </location>
</feature>
<dbReference type="AlphaFoldDB" id="K2AX57"/>
<gene>
    <name evidence="3" type="ORF">ACD_49C00051G0005</name>
</gene>
<dbReference type="Gene3D" id="3.40.50.300">
    <property type="entry name" value="P-loop containing nucleotide triphosphate hydrolases"/>
    <property type="match status" value="1"/>
</dbReference>
<proteinExistence type="predicted"/>
<dbReference type="InterPro" id="IPR041682">
    <property type="entry name" value="AAA_14"/>
</dbReference>
<evidence type="ECO:0000259" key="1">
    <source>
        <dbReference type="Pfam" id="PF13173"/>
    </source>
</evidence>
<dbReference type="InterPro" id="IPR025420">
    <property type="entry name" value="DUF4143"/>
</dbReference>
<protein>
    <recommendedName>
        <fullName evidence="4">AAA+ ATPase domain-containing protein</fullName>
    </recommendedName>
</protein>
<dbReference type="PANTHER" id="PTHR43566:SF1">
    <property type="entry name" value="AAA+ ATPASE DOMAIN-CONTAINING PROTEIN"/>
    <property type="match status" value="1"/>
</dbReference>